<evidence type="ECO:0000259" key="1">
    <source>
        <dbReference type="Pfam" id="PF03886"/>
    </source>
</evidence>
<dbReference type="Pfam" id="PF03886">
    <property type="entry name" value="ABC_trans_aux"/>
    <property type="match status" value="1"/>
</dbReference>
<organism evidence="2 3">
    <name type="scientific">Novilysobacter luteus</name>
    <dbReference type="NCBI Taxonomy" id="2822368"/>
    <lineage>
        <taxon>Bacteria</taxon>
        <taxon>Pseudomonadati</taxon>
        <taxon>Pseudomonadota</taxon>
        <taxon>Gammaproteobacteria</taxon>
        <taxon>Lysobacterales</taxon>
        <taxon>Lysobacteraceae</taxon>
        <taxon>Novilysobacter</taxon>
    </lineage>
</organism>
<proteinExistence type="predicted"/>
<dbReference type="Gene3D" id="3.40.50.10610">
    <property type="entry name" value="ABC-type transport auxiliary lipoprotein component"/>
    <property type="match status" value="1"/>
</dbReference>
<dbReference type="SUPFAM" id="SSF159594">
    <property type="entry name" value="XCC0632-like"/>
    <property type="match status" value="1"/>
</dbReference>
<keyword evidence="3" id="KW-1185">Reference proteome</keyword>
<dbReference type="Proteomes" id="UP000680116">
    <property type="component" value="Chromosome"/>
</dbReference>
<protein>
    <recommendedName>
        <fullName evidence="1">ABC-type transport auxiliary lipoprotein component domain-containing protein</fullName>
    </recommendedName>
</protein>
<dbReference type="EMBL" id="OU015430">
    <property type="protein sequence ID" value="CAG4976913.1"/>
    <property type="molecule type" value="Genomic_DNA"/>
</dbReference>
<feature type="domain" description="ABC-type transport auxiliary lipoprotein component" evidence="1">
    <location>
        <begin position="61"/>
        <end position="224"/>
    </location>
</feature>
<evidence type="ECO:0000313" key="2">
    <source>
        <dbReference type="EMBL" id="CAG4976913.1"/>
    </source>
</evidence>
<gene>
    <name evidence="2" type="ORF">LYB30171_02296</name>
</gene>
<evidence type="ECO:0000313" key="3">
    <source>
        <dbReference type="Proteomes" id="UP000680116"/>
    </source>
</evidence>
<sequence length="239" mass="24956">MNDPASAHVRHRPHRAAAPARLLPTRATAVALRWSTLLAATLLAGCSLLGGGGKERATIYAPDPRVEATTGWPSVDWQLSLSRATASQMNDSLRIAVRPAPNELQVYKGAVWAKTPSDMLEDAVLRALEDSDRIPAIARQGSGISADYKLVLDLRRFESDYTGGTGGSVPAATIEVNAKLLHAPDQQVVAARTFLQAVPAASVGVGDVVTAFESGLGAVAGDVAGWVLTSGNAHAAEHP</sequence>
<dbReference type="InterPro" id="IPR005586">
    <property type="entry name" value="ABC_trans_aux"/>
</dbReference>
<name>A0ABM8UHX0_9GAMM</name>
<reference evidence="2 3" key="1">
    <citation type="submission" date="2021-04" db="EMBL/GenBank/DDBJ databases">
        <authorList>
            <person name="Rodrigo-Torres L."/>
            <person name="Arahal R. D."/>
            <person name="Lucena T."/>
        </authorList>
    </citation>
    <scope>NUCLEOTIDE SEQUENCE [LARGE SCALE GENOMIC DNA]</scope>
    <source>
        <strain evidence="2 3">CECT 30171</strain>
    </source>
</reference>
<accession>A0ABM8UHX0</accession>